<name>A0A923LK88_9FIRM</name>
<evidence type="ECO:0000313" key="1">
    <source>
        <dbReference type="EMBL" id="MBC5690251.1"/>
    </source>
</evidence>
<dbReference type="InterPro" id="IPR009711">
    <property type="entry name" value="UPF0473"/>
</dbReference>
<dbReference type="AlphaFoldDB" id="A0A923LK88"/>
<proteinExistence type="predicted"/>
<reference evidence="1" key="1">
    <citation type="submission" date="2020-08" db="EMBL/GenBank/DDBJ databases">
        <title>Genome public.</title>
        <authorList>
            <person name="Liu C."/>
            <person name="Sun Q."/>
        </authorList>
    </citation>
    <scope>NUCLEOTIDE SEQUENCE</scope>
    <source>
        <strain evidence="1">NSJ-55</strain>
    </source>
</reference>
<keyword evidence="2" id="KW-1185">Reference proteome</keyword>
<comment type="caution">
    <text evidence="1">The sequence shown here is derived from an EMBL/GenBank/DDBJ whole genome shotgun (WGS) entry which is preliminary data.</text>
</comment>
<dbReference type="Pfam" id="PF06949">
    <property type="entry name" value="DUF1292"/>
    <property type="match status" value="1"/>
</dbReference>
<dbReference type="EMBL" id="JACOPF010000004">
    <property type="protein sequence ID" value="MBC5690251.1"/>
    <property type="molecule type" value="Genomic_DNA"/>
</dbReference>
<protein>
    <submittedName>
        <fullName evidence="1">DUF1292 domain-containing protein</fullName>
    </submittedName>
</protein>
<dbReference type="Proteomes" id="UP000652477">
    <property type="component" value="Unassembled WGS sequence"/>
</dbReference>
<dbReference type="RefSeq" id="WP_186876910.1">
    <property type="nucleotide sequence ID" value="NZ_JACOPF010000004.1"/>
</dbReference>
<sequence>MEKIKFAFADGSGEAEFFVLEQTKIGGFVYILVTDSQKDDAECLILKEVTEGRTAESVYEIVEEDTELLAVSKVFEELLEDVNIEM</sequence>
<gene>
    <name evidence="1" type="ORF">H8S37_15140</name>
</gene>
<organism evidence="1 2">
    <name type="scientific">Mediterraneibacter hominis</name>
    <dbReference type="NCBI Taxonomy" id="2763054"/>
    <lineage>
        <taxon>Bacteria</taxon>
        <taxon>Bacillati</taxon>
        <taxon>Bacillota</taxon>
        <taxon>Clostridia</taxon>
        <taxon>Lachnospirales</taxon>
        <taxon>Lachnospiraceae</taxon>
        <taxon>Mediterraneibacter</taxon>
    </lineage>
</organism>
<evidence type="ECO:0000313" key="2">
    <source>
        <dbReference type="Proteomes" id="UP000652477"/>
    </source>
</evidence>
<accession>A0A923LK88</accession>